<dbReference type="Pfam" id="PF00176">
    <property type="entry name" value="SNF2-rel_dom"/>
    <property type="match status" value="1"/>
</dbReference>
<dbReference type="Pfam" id="PF13020">
    <property type="entry name" value="NOV_C"/>
    <property type="match status" value="1"/>
</dbReference>
<dbReference type="SMART" id="SM00487">
    <property type="entry name" value="DEXDc"/>
    <property type="match status" value="1"/>
</dbReference>
<dbReference type="InterPro" id="IPR000330">
    <property type="entry name" value="SNF2_N"/>
</dbReference>
<dbReference type="InterPro" id="IPR038718">
    <property type="entry name" value="SNF2-like_sf"/>
</dbReference>
<evidence type="ECO:0000256" key="1">
    <source>
        <dbReference type="ARBA" id="ARBA00022801"/>
    </source>
</evidence>
<keyword evidence="5" id="KW-1185">Reference proteome</keyword>
<dbReference type="PANTHER" id="PTHR10799">
    <property type="entry name" value="SNF2/RAD54 HELICASE FAMILY"/>
    <property type="match status" value="1"/>
</dbReference>
<dbReference type="SUPFAM" id="SSF52540">
    <property type="entry name" value="P-loop containing nucleoside triphosphate hydrolases"/>
    <property type="match status" value="2"/>
</dbReference>
<dbReference type="InterPro" id="IPR014001">
    <property type="entry name" value="Helicase_ATP-bd"/>
</dbReference>
<dbReference type="InterPro" id="IPR027417">
    <property type="entry name" value="P-loop_NTPase"/>
</dbReference>
<sequence length="1069" mass="117991">MDIDKNDRLLIDGELVTVVAAFQEQTGFNCVIKSPTRGLTEAFVLLADVPACKVARSDGSGDSARAITGVWAQWMRWAIPRIRSAVLATRPLRPYAHQDDAVFSVMLPQPKLRFLLADEPGTGKTLMTGMYLAEGRRQGLIPGKTVIVVPAHLVGKWIGELKRFFGIDAQRITADVGREPLDLRADVDVWVVSLDLFTYNTDVRRKVVGSRASWSLAVFDEAHRLTPTSQHLSAARQLGDAAHHLLLLTATPHRGKENFFRALLNLLDPALYRWDPSEKTYDHPMRPGPNNFLRRMKEDLRGLDGELLFRPRYAQTHEVFLTPAESDAYDAVMGYVETWYSSDSVLARSIYGKRAASSVTAALETLRRRRAALSGSQAGRVPPVVPDGFENQDLARAALDSDDAWHDAEAAVLQARSSDRRAELDAVAAAISQLERSLASRDEAAKWQAARDIMQQHQINPGSGQLLVFSEFTDTARWLAGVFRAAGFSTEVLDGSVDQAGREELQARFLKDRFQVLVSTDAGGEGIDLQSAHVMIDWDIPWSLVRLEQRAGRLHRIGQQNEVFVYHLVAPETREGRVQQVILENLTAASASLQGRLYDLLDATVDRTGFNFGAAMAAAHRDPAAVGQVLAAVPDTATLVARAKDIVAEEDRFKTPVDHGEAMQRFASDRLQAINPVIVSAFVDQAASVEGWSVSTGPTPGIRVLRSDLAHLPASFGGLQECLIAADSATVTKAQEEQFRRAEDVIVLGPTEDSFQELVERAVQRCEGDLLAGAAAVDVSSLTGYTLFVYAAELEHHNGIRRIRRTVPFLIRYSGAGAFATAWESVMNLSPTADPSKPPSPAARVEADTAARKAVQTETSEMQRLQRSVTAKSRDQLGDVERRLKRQVRALDSDVRRSRLEQFAAEKADRLAHFALFDNITHTSPTLLGWVQVSGGARANELGHDPDSERVAIAKVVTELEGLGWVVDDRQTAGLGYDLLARRPGTTDQRLIEVKGFLAGIRPVFFEQHEWAQAQQRGPDYWLYVVLQCATRPTVVIRCQDPAGTLAGPRRIERFKIPVSQLRHLMENR</sequence>
<dbReference type="Proteomes" id="UP000664167">
    <property type="component" value="Unassembled WGS sequence"/>
</dbReference>
<accession>A0A939F7P9</accession>
<dbReference type="InterPro" id="IPR024975">
    <property type="entry name" value="NOV_C"/>
</dbReference>
<organism evidence="4 5">
    <name type="scientific">Streptomyces beijiangensis</name>
    <dbReference type="NCBI Taxonomy" id="163361"/>
    <lineage>
        <taxon>Bacteria</taxon>
        <taxon>Bacillati</taxon>
        <taxon>Actinomycetota</taxon>
        <taxon>Actinomycetes</taxon>
        <taxon>Kitasatosporales</taxon>
        <taxon>Streptomycetaceae</taxon>
        <taxon>Streptomyces</taxon>
    </lineage>
</organism>
<dbReference type="Gene3D" id="3.40.50.10810">
    <property type="entry name" value="Tandem AAA-ATPase domain"/>
    <property type="match status" value="1"/>
</dbReference>
<evidence type="ECO:0000259" key="2">
    <source>
        <dbReference type="PROSITE" id="PS51192"/>
    </source>
</evidence>
<keyword evidence="1" id="KW-0378">Hydrolase</keyword>
<feature type="domain" description="Helicase C-terminal" evidence="3">
    <location>
        <begin position="453"/>
        <end position="601"/>
    </location>
</feature>
<dbReference type="PROSITE" id="PS51194">
    <property type="entry name" value="HELICASE_CTER"/>
    <property type="match status" value="1"/>
</dbReference>
<evidence type="ECO:0000259" key="3">
    <source>
        <dbReference type="PROSITE" id="PS51194"/>
    </source>
</evidence>
<dbReference type="Gene3D" id="3.40.50.300">
    <property type="entry name" value="P-loop containing nucleotide triphosphate hydrolases"/>
    <property type="match status" value="1"/>
</dbReference>
<evidence type="ECO:0000313" key="5">
    <source>
        <dbReference type="Proteomes" id="UP000664167"/>
    </source>
</evidence>
<gene>
    <name evidence="4" type="ORF">J0695_09075</name>
</gene>
<dbReference type="CDD" id="cd18793">
    <property type="entry name" value="SF2_C_SNF"/>
    <property type="match status" value="1"/>
</dbReference>
<evidence type="ECO:0000313" key="4">
    <source>
        <dbReference type="EMBL" id="MBO0511965.1"/>
    </source>
</evidence>
<dbReference type="EMBL" id="JAFLRJ010000079">
    <property type="protein sequence ID" value="MBO0511965.1"/>
    <property type="molecule type" value="Genomic_DNA"/>
</dbReference>
<dbReference type="GO" id="GO:0005524">
    <property type="term" value="F:ATP binding"/>
    <property type="evidence" value="ECO:0007669"/>
    <property type="project" value="InterPro"/>
</dbReference>
<dbReference type="SMART" id="SM00490">
    <property type="entry name" value="HELICc"/>
    <property type="match status" value="1"/>
</dbReference>
<proteinExistence type="predicted"/>
<dbReference type="PROSITE" id="PS51192">
    <property type="entry name" value="HELICASE_ATP_BIND_1"/>
    <property type="match status" value="1"/>
</dbReference>
<name>A0A939F7P9_9ACTN</name>
<comment type="caution">
    <text evidence="4">The sequence shown here is derived from an EMBL/GenBank/DDBJ whole genome shotgun (WGS) entry which is preliminary data.</text>
</comment>
<reference evidence="4" key="1">
    <citation type="submission" date="2021-03" db="EMBL/GenBank/DDBJ databases">
        <title>Streptomyces poriferae sp. nov., a novel marine sponge-derived Actinobacteria species with anti-MRSA activity.</title>
        <authorList>
            <person name="Sandoval-Powers M."/>
            <person name="Kralova S."/>
            <person name="Nguyen G.-S."/>
            <person name="Fawwal D."/>
            <person name="Degnes K."/>
            <person name="Klinkenberg G."/>
            <person name="Sletta H."/>
            <person name="Wentzel A."/>
            <person name="Liles M.R."/>
        </authorList>
    </citation>
    <scope>NUCLEOTIDE SEQUENCE</scope>
    <source>
        <strain evidence="4">DSM 41794</strain>
    </source>
</reference>
<dbReference type="RefSeq" id="WP_206961365.1">
    <property type="nucleotide sequence ID" value="NZ_BAAAJJ010000003.1"/>
</dbReference>
<dbReference type="InterPro" id="IPR049730">
    <property type="entry name" value="SNF2/RAD54-like_C"/>
</dbReference>
<dbReference type="GO" id="GO:0016787">
    <property type="term" value="F:hydrolase activity"/>
    <property type="evidence" value="ECO:0007669"/>
    <property type="project" value="UniProtKB-KW"/>
</dbReference>
<feature type="domain" description="Helicase ATP-binding" evidence="2">
    <location>
        <begin position="105"/>
        <end position="270"/>
    </location>
</feature>
<dbReference type="InterPro" id="IPR001650">
    <property type="entry name" value="Helicase_C-like"/>
</dbReference>
<dbReference type="AlphaFoldDB" id="A0A939F7P9"/>
<dbReference type="Pfam" id="PF00271">
    <property type="entry name" value="Helicase_C"/>
    <property type="match status" value="1"/>
</dbReference>
<protein>
    <submittedName>
        <fullName evidence="4">DUF3883 domain-containing protein</fullName>
    </submittedName>
</protein>